<reference evidence="4" key="1">
    <citation type="journal article" date="2019" name="Int. J. Syst. Evol. Microbiol.">
        <title>The Global Catalogue of Microorganisms (GCM) 10K type strain sequencing project: providing services to taxonomists for standard genome sequencing and annotation.</title>
        <authorList>
            <consortium name="The Broad Institute Genomics Platform"/>
            <consortium name="The Broad Institute Genome Sequencing Center for Infectious Disease"/>
            <person name="Wu L."/>
            <person name="Ma J."/>
        </authorList>
    </citation>
    <scope>NUCLEOTIDE SEQUENCE [LARGE SCALE GENOMIC DNA]</scope>
    <source>
        <strain evidence="4">CCUG 54527</strain>
    </source>
</reference>
<dbReference type="SUPFAM" id="SSF51445">
    <property type="entry name" value="(Trans)glycosidases"/>
    <property type="match status" value="1"/>
</dbReference>
<protein>
    <submittedName>
        <fullName evidence="3">MupG family TIM beta-alpha barrel fold protein</fullName>
    </submittedName>
</protein>
<feature type="domain" description="6-phospho-N-acetylmuramidase N-terminal" evidence="2">
    <location>
        <begin position="2"/>
        <end position="232"/>
    </location>
</feature>
<comment type="caution">
    <text evidence="3">The sequence shown here is derived from an EMBL/GenBank/DDBJ whole genome shotgun (WGS) entry which is preliminary data.</text>
</comment>
<dbReference type="InterPro" id="IPR008589">
    <property type="entry name" value="MupG"/>
</dbReference>
<name>A0ABW1L3S1_9BACL</name>
<sequence length="357" mass="40002">MIGASVFLGQQLEHEQEAYLDIISNLGGTTIFTSLHIPEDDSTLYKKALQTLGSQVQSRSMKLYVDMSTHSMTSLGLQWEDSRTLVDWGITGIRMDYGIESAVIADISKSMPVALNASTLTPEWLEELLALGLVKNHAEVWHNYYPRPETALDAAWFDKQNRWFKEQGLKTVAFIPGDGQLRGPLYKGLPTLEDHRFLSPLASYLSFVNDHPVDEILIGDPSISMSSVNQFKAVQTNEIPLRYQSLIEDSQTDSLLNLNHRNRFDPARDVIRSEGARPFAQTFGEPLRARNQIARVKGAITIDNELYGRYQGDLHIVKNPLAENEAVNVVGQVINEDLPLLEFIGAGQCFSLTRVEL</sequence>
<dbReference type="InterPro" id="IPR043797">
    <property type="entry name" value="MupG_N"/>
</dbReference>
<dbReference type="PANTHER" id="PTHR38435:SF2">
    <property type="entry name" value="DUF871 DOMAIN-CONTAINING PROTEIN"/>
    <property type="match status" value="1"/>
</dbReference>
<dbReference type="SUPFAM" id="SSF50891">
    <property type="entry name" value="Cyclophilin-like"/>
    <property type="match status" value="1"/>
</dbReference>
<dbReference type="RefSeq" id="WP_377731834.1">
    <property type="nucleotide sequence ID" value="NZ_JBHSRI010000002.1"/>
</dbReference>
<dbReference type="Pfam" id="PF19200">
    <property type="entry name" value="MupG_N"/>
    <property type="match status" value="1"/>
</dbReference>
<dbReference type="Pfam" id="PF05913">
    <property type="entry name" value="MupG_C"/>
    <property type="match status" value="1"/>
</dbReference>
<dbReference type="EMBL" id="JBHSRI010000002">
    <property type="protein sequence ID" value="MFC6037842.1"/>
    <property type="molecule type" value="Genomic_DNA"/>
</dbReference>
<dbReference type="PANTHER" id="PTHR38435">
    <property type="match status" value="1"/>
</dbReference>
<gene>
    <name evidence="3" type="ORF">ACFPYN_00115</name>
</gene>
<dbReference type="InterPro" id="IPR013785">
    <property type="entry name" value="Aldolase_TIM"/>
</dbReference>
<dbReference type="InterPro" id="IPR017853">
    <property type="entry name" value="GH"/>
</dbReference>
<feature type="domain" description="6-phospho-N-acetylmuramidase C-terminal" evidence="1">
    <location>
        <begin position="243"/>
        <end position="352"/>
    </location>
</feature>
<evidence type="ECO:0000259" key="1">
    <source>
        <dbReference type="Pfam" id="PF05913"/>
    </source>
</evidence>
<dbReference type="Proteomes" id="UP001596170">
    <property type="component" value="Unassembled WGS sequence"/>
</dbReference>
<evidence type="ECO:0000259" key="2">
    <source>
        <dbReference type="Pfam" id="PF19200"/>
    </source>
</evidence>
<dbReference type="Gene3D" id="3.20.20.70">
    <property type="entry name" value="Aldolase class I"/>
    <property type="match status" value="1"/>
</dbReference>
<proteinExistence type="predicted"/>
<dbReference type="Gene3D" id="2.40.100.10">
    <property type="entry name" value="Cyclophilin-like"/>
    <property type="match status" value="1"/>
</dbReference>
<evidence type="ECO:0000313" key="4">
    <source>
        <dbReference type="Proteomes" id="UP001596170"/>
    </source>
</evidence>
<keyword evidence="4" id="KW-1185">Reference proteome</keyword>
<dbReference type="InterPro" id="IPR029000">
    <property type="entry name" value="Cyclophilin-like_dom_sf"/>
</dbReference>
<evidence type="ECO:0000313" key="3">
    <source>
        <dbReference type="EMBL" id="MFC6037842.1"/>
    </source>
</evidence>
<dbReference type="InterPro" id="IPR043894">
    <property type="entry name" value="MupG_C"/>
</dbReference>
<organism evidence="3 4">
    <name type="scientific">Paenisporosarcina macmurdoensis</name>
    <dbReference type="NCBI Taxonomy" id="212659"/>
    <lineage>
        <taxon>Bacteria</taxon>
        <taxon>Bacillati</taxon>
        <taxon>Bacillota</taxon>
        <taxon>Bacilli</taxon>
        <taxon>Bacillales</taxon>
        <taxon>Caryophanaceae</taxon>
        <taxon>Paenisporosarcina</taxon>
    </lineage>
</organism>
<accession>A0ABW1L3S1</accession>